<keyword evidence="12" id="KW-0325">Glycoprotein</keyword>
<protein>
    <recommendedName>
        <fullName evidence="15">Transporter</fullName>
    </recommendedName>
</protein>
<evidence type="ECO:0000256" key="6">
    <source>
        <dbReference type="ARBA" id="ARBA00022775"/>
    </source>
</evidence>
<dbReference type="SUPFAM" id="SSF161070">
    <property type="entry name" value="SNF-like"/>
    <property type="match status" value="1"/>
</dbReference>
<keyword evidence="5 13" id="KW-0479">Metal-binding</keyword>
<evidence type="ECO:0000256" key="16">
    <source>
        <dbReference type="SAM" id="Phobius"/>
    </source>
</evidence>
<feature type="binding site" evidence="13">
    <location>
        <position position="451"/>
    </location>
    <ligand>
        <name>Na(+)</name>
        <dbReference type="ChEBI" id="CHEBI:29101"/>
        <label>1</label>
    </ligand>
</feature>
<feature type="transmembrane region" description="Helical" evidence="16">
    <location>
        <begin position="269"/>
        <end position="286"/>
    </location>
</feature>
<dbReference type="WBParaSite" id="PSAMB.scaffold107size78742.g2027.t1">
    <property type="protein sequence ID" value="PSAMB.scaffold107size78742.g2027.t1"/>
    <property type="gene ID" value="PSAMB.scaffold107size78742.g2027"/>
</dbReference>
<feature type="transmembrane region" description="Helical" evidence="16">
    <location>
        <begin position="437"/>
        <end position="459"/>
    </location>
</feature>
<evidence type="ECO:0000256" key="4">
    <source>
        <dbReference type="ARBA" id="ARBA00022692"/>
    </source>
</evidence>
<dbReference type="GO" id="GO:0015874">
    <property type="term" value="P:norepinephrine transport"/>
    <property type="evidence" value="ECO:0007669"/>
    <property type="project" value="TreeGrafter"/>
</dbReference>
<feature type="binding site" evidence="13">
    <location>
        <position position="354"/>
    </location>
    <ligand>
        <name>Na(+)</name>
        <dbReference type="ChEBI" id="CHEBI:29101"/>
        <label>1</label>
    </ligand>
</feature>
<dbReference type="AlphaFoldDB" id="A0A914ULL5"/>
<evidence type="ECO:0000256" key="3">
    <source>
        <dbReference type="ARBA" id="ARBA00022475"/>
    </source>
</evidence>
<feature type="binding site" evidence="13">
    <location>
        <position position="455"/>
    </location>
    <ligand>
        <name>Na(+)</name>
        <dbReference type="ChEBI" id="CHEBI:29101"/>
        <label>1</label>
    </ligand>
</feature>
<reference evidence="18" key="1">
    <citation type="submission" date="2022-11" db="UniProtKB">
        <authorList>
            <consortium name="WormBaseParasite"/>
        </authorList>
    </citation>
    <scope>IDENTIFICATION</scope>
</reference>
<keyword evidence="3" id="KW-1003">Cell membrane</keyword>
<feature type="binding site" evidence="13">
    <location>
        <position position="93"/>
    </location>
    <ligand>
        <name>Na(+)</name>
        <dbReference type="ChEBI" id="CHEBI:29101"/>
        <label>1</label>
    </ligand>
</feature>
<dbReference type="GO" id="GO:0032809">
    <property type="term" value="C:neuronal cell body membrane"/>
    <property type="evidence" value="ECO:0007669"/>
    <property type="project" value="TreeGrafter"/>
</dbReference>
<feature type="transmembrane region" description="Helical" evidence="16">
    <location>
        <begin position="567"/>
        <end position="590"/>
    </location>
</feature>
<feature type="binding site" evidence="13">
    <location>
        <position position="86"/>
    </location>
    <ligand>
        <name>Na(+)</name>
        <dbReference type="ChEBI" id="CHEBI:29101"/>
        <label>1</label>
    </ligand>
</feature>
<dbReference type="GO" id="GO:0046872">
    <property type="term" value="F:metal ion binding"/>
    <property type="evidence" value="ECO:0007669"/>
    <property type="project" value="UniProtKB-KW"/>
</dbReference>
<dbReference type="GO" id="GO:0005330">
    <property type="term" value="F:dopamine:sodium symporter activity"/>
    <property type="evidence" value="ECO:0007669"/>
    <property type="project" value="TreeGrafter"/>
</dbReference>
<name>A0A914ULL5_9BILA</name>
<dbReference type="Proteomes" id="UP000887566">
    <property type="component" value="Unplaced"/>
</dbReference>
<feature type="disulfide bond" evidence="14">
    <location>
        <begin position="192"/>
        <end position="201"/>
    </location>
</feature>
<comment type="similarity">
    <text evidence="15">Belongs to the sodium:neurotransmitter symporter (SNF) (TC 2.A.22) family.</text>
</comment>
<feature type="transmembrane region" description="Helical" evidence="16">
    <location>
        <begin position="380"/>
        <end position="404"/>
    </location>
</feature>
<accession>A0A914ULL5</accession>
<feature type="binding site" evidence="13">
    <location>
        <position position="454"/>
    </location>
    <ligand>
        <name>Na(+)</name>
        <dbReference type="ChEBI" id="CHEBI:29101"/>
        <label>1</label>
    </ligand>
</feature>
<evidence type="ECO:0000256" key="12">
    <source>
        <dbReference type="ARBA" id="ARBA00023180"/>
    </source>
</evidence>
<evidence type="ECO:0000256" key="13">
    <source>
        <dbReference type="PIRSR" id="PIRSR600175-1"/>
    </source>
</evidence>
<dbReference type="GO" id="GO:0030424">
    <property type="term" value="C:axon"/>
    <property type="evidence" value="ECO:0007669"/>
    <property type="project" value="TreeGrafter"/>
</dbReference>
<organism evidence="17 18">
    <name type="scientific">Plectus sambesii</name>
    <dbReference type="NCBI Taxonomy" id="2011161"/>
    <lineage>
        <taxon>Eukaryota</taxon>
        <taxon>Metazoa</taxon>
        <taxon>Ecdysozoa</taxon>
        <taxon>Nematoda</taxon>
        <taxon>Chromadorea</taxon>
        <taxon>Plectida</taxon>
        <taxon>Plectina</taxon>
        <taxon>Plectoidea</taxon>
        <taxon>Plectidae</taxon>
        <taxon>Plectus</taxon>
    </lineage>
</organism>
<evidence type="ECO:0000256" key="7">
    <source>
        <dbReference type="ARBA" id="ARBA00022847"/>
    </source>
</evidence>
<evidence type="ECO:0000256" key="1">
    <source>
        <dbReference type="ARBA" id="ARBA00004651"/>
    </source>
</evidence>
<evidence type="ECO:0000256" key="15">
    <source>
        <dbReference type="RuleBase" id="RU003732"/>
    </source>
</evidence>
<keyword evidence="4 15" id="KW-0812">Transmembrane</keyword>
<dbReference type="PANTHER" id="PTHR11616">
    <property type="entry name" value="SODIUM/CHLORIDE DEPENDENT TRANSPORTER"/>
    <property type="match status" value="1"/>
</dbReference>
<dbReference type="PRINTS" id="PR00176">
    <property type="entry name" value="NANEUSMPORT"/>
</dbReference>
<proteinExistence type="inferred from homology"/>
<feature type="transmembrane region" description="Helical" evidence="16">
    <location>
        <begin position="78"/>
        <end position="97"/>
    </location>
</feature>
<feature type="transmembrane region" description="Helical" evidence="16">
    <location>
        <begin position="517"/>
        <end position="547"/>
    </location>
</feature>
<evidence type="ECO:0000256" key="2">
    <source>
        <dbReference type="ARBA" id="ARBA00022448"/>
    </source>
</evidence>
<evidence type="ECO:0000256" key="14">
    <source>
        <dbReference type="PIRSR" id="PIRSR600175-2"/>
    </source>
</evidence>
<evidence type="ECO:0000256" key="9">
    <source>
        <dbReference type="ARBA" id="ARBA00023053"/>
    </source>
</evidence>
<comment type="subcellular location">
    <subcellularLocation>
        <location evidence="1">Cell membrane</location>
        <topology evidence="1">Multi-pass membrane protein</topology>
    </subcellularLocation>
</comment>
<feature type="binding site" evidence="13">
    <location>
        <position position="88"/>
    </location>
    <ligand>
        <name>Na(+)</name>
        <dbReference type="ChEBI" id="CHEBI:29101"/>
        <label>1</label>
    </ligand>
</feature>
<dbReference type="GO" id="GO:0042734">
    <property type="term" value="C:presynaptic membrane"/>
    <property type="evidence" value="ECO:0007669"/>
    <property type="project" value="TreeGrafter"/>
</dbReference>
<keyword evidence="8 16" id="KW-1133">Transmembrane helix</keyword>
<dbReference type="GO" id="GO:0051583">
    <property type="term" value="P:dopamine uptake involved in synaptic transmission"/>
    <property type="evidence" value="ECO:0007669"/>
    <property type="project" value="TreeGrafter"/>
</dbReference>
<evidence type="ECO:0000256" key="5">
    <source>
        <dbReference type="ARBA" id="ARBA00022723"/>
    </source>
</evidence>
<keyword evidence="17" id="KW-1185">Reference proteome</keyword>
<dbReference type="PANTHER" id="PTHR11616:SF320">
    <property type="entry name" value="SODIUM-DEPENDENT NORADRENALINE TRANSPORTER"/>
    <property type="match status" value="1"/>
</dbReference>
<keyword evidence="2 15" id="KW-0813">Transport</keyword>
<keyword evidence="7 15" id="KW-0769">Symport</keyword>
<evidence type="ECO:0000256" key="8">
    <source>
        <dbReference type="ARBA" id="ARBA00022989"/>
    </source>
</evidence>
<keyword evidence="6" id="KW-0532">Neurotransmitter transport</keyword>
<dbReference type="InterPro" id="IPR000175">
    <property type="entry name" value="Na/ntran_symport"/>
</dbReference>
<evidence type="ECO:0000256" key="10">
    <source>
        <dbReference type="ARBA" id="ARBA00023136"/>
    </source>
</evidence>
<feature type="transmembrane region" description="Helical" evidence="16">
    <location>
        <begin position="109"/>
        <end position="131"/>
    </location>
</feature>
<dbReference type="InterPro" id="IPR037272">
    <property type="entry name" value="SNS_sf"/>
</dbReference>
<dbReference type="PROSITE" id="PS00754">
    <property type="entry name" value="NA_NEUROTRAN_SYMP_2"/>
    <property type="match status" value="1"/>
</dbReference>
<keyword evidence="11 14" id="KW-1015">Disulfide bond</keyword>
<evidence type="ECO:0000313" key="18">
    <source>
        <dbReference type="WBParaSite" id="PSAMB.scaffold107size78742.g2027.t1"/>
    </source>
</evidence>
<keyword evidence="10 16" id="KW-0472">Membrane</keyword>
<evidence type="ECO:0000313" key="17">
    <source>
        <dbReference type="Proteomes" id="UP000887566"/>
    </source>
</evidence>
<dbReference type="Pfam" id="PF00209">
    <property type="entry name" value="SNF"/>
    <property type="match status" value="1"/>
</dbReference>
<feature type="transmembrane region" description="Helical" evidence="16">
    <location>
        <begin position="610"/>
        <end position="632"/>
    </location>
</feature>
<sequence length="677" mass="75535">MERTTRPAYTGAVYMADTSSFLRSSAKLMAPDYHNDSDVESKQDGLVMRPIDHDHDNTSIISITELDTMDRETWSKKVDFLLSVIGFAVDLANVWRFPYLCFKNGGGVFLIPYTLIVLLAGIPLFYMELALGQYNRQGAITTWGRVCPLFKGIGYCVIMIAFYTDFFYNVIIAWALHFFFASFTTSLPWSSCSNDYNSPACYEPTTWAVGADVGQCVTPGDLLLANATNSTVKPISSAEEYFYKHFLGLHENGTSNSLVVRSLSDLGPIQWQIALCLLAVYLICYFSLWKGIKMSGKVVWFTAIFPYVVLGILFVRGVTLPGAEKGIQYYLRPNFAKLSEPGVWQDAATQVFFSLGPGFGVLLAYSSYNPFHNNVYYDALLTSTINCATSFLSGFVIFSVLGYMSCKSGKPIEEVAQEGPGLVFVVYPEALATMPGATIWSIVFFLMLLTLGLDSSFGGSEAIITGLSDEFPIIKKYREIFVALLFTLYMVIGIAMCTQGGMLIMEWLIVYGTTWGLLIAVFCETIVISFFYGLLATFPRCVFALLFEGIRRFASDIRQMIGFEPGWYWLICWVVVGPLFLLGNILSSFINYQPLAYQNYQYPPAANALGWVFGLSAASAIPLVGAYQIYIAKGNTCMEKFRATLVPWKDRVDKEHYRAIPRAASQDLTRTNIDVML</sequence>
<feature type="transmembrane region" description="Helical" evidence="16">
    <location>
        <begin position="480"/>
        <end position="505"/>
    </location>
</feature>
<dbReference type="PROSITE" id="PS00610">
    <property type="entry name" value="NA_NEUROTRAN_SYMP_1"/>
    <property type="match status" value="1"/>
</dbReference>
<feature type="binding site" evidence="13">
    <location>
        <position position="386"/>
    </location>
    <ligand>
        <name>Na(+)</name>
        <dbReference type="ChEBI" id="CHEBI:29101"/>
        <label>1</label>
    </ligand>
</feature>
<dbReference type="PROSITE" id="PS50267">
    <property type="entry name" value="NA_NEUROTRAN_SYMP_3"/>
    <property type="match status" value="1"/>
</dbReference>
<feature type="transmembrane region" description="Helical" evidence="16">
    <location>
        <begin position="152"/>
        <end position="180"/>
    </location>
</feature>
<evidence type="ECO:0000256" key="11">
    <source>
        <dbReference type="ARBA" id="ARBA00023157"/>
    </source>
</evidence>
<feature type="transmembrane region" description="Helical" evidence="16">
    <location>
        <begin position="298"/>
        <end position="315"/>
    </location>
</feature>
<feature type="transmembrane region" description="Helical" evidence="16">
    <location>
        <begin position="347"/>
        <end position="368"/>
    </location>
</feature>
<dbReference type="GO" id="GO:0006865">
    <property type="term" value="P:amino acid transport"/>
    <property type="evidence" value="ECO:0007669"/>
    <property type="project" value="TreeGrafter"/>
</dbReference>
<feature type="binding site" evidence="13">
    <location>
        <position position="89"/>
    </location>
    <ligand>
        <name>Na(+)</name>
        <dbReference type="ChEBI" id="CHEBI:29101"/>
        <label>1</label>
    </ligand>
</feature>
<keyword evidence="9 13" id="KW-0915">Sodium</keyword>